<feature type="compositionally biased region" description="Basic and acidic residues" evidence="6">
    <location>
        <begin position="36"/>
        <end position="51"/>
    </location>
</feature>
<keyword evidence="2 5" id="KW-0378">Hydrolase</keyword>
<proteinExistence type="inferred from homology"/>
<evidence type="ECO:0000259" key="7">
    <source>
        <dbReference type="PROSITE" id="PS51192"/>
    </source>
</evidence>
<comment type="domain">
    <text evidence="5">The Q motif is unique to and characteristic of the DEAD box family of RNA helicases and controls ATP binding and hydrolysis.</text>
</comment>
<dbReference type="InterPro" id="IPR014001">
    <property type="entry name" value="Helicase_ATP-bd"/>
</dbReference>
<dbReference type="PROSITE" id="PS51194">
    <property type="entry name" value="HELICASE_CTER"/>
    <property type="match status" value="1"/>
</dbReference>
<feature type="region of interest" description="Disordered" evidence="6">
    <location>
        <begin position="521"/>
        <end position="540"/>
    </location>
</feature>
<dbReference type="Pfam" id="PF00270">
    <property type="entry name" value="DEAD"/>
    <property type="match status" value="2"/>
</dbReference>
<feature type="compositionally biased region" description="Polar residues" evidence="6">
    <location>
        <begin position="521"/>
        <end position="534"/>
    </location>
</feature>
<keyword evidence="3 5" id="KW-0067">ATP-binding</keyword>
<comment type="catalytic activity">
    <reaction evidence="5">
        <text>ATP + H2O = ADP + phosphate + H(+)</text>
        <dbReference type="Rhea" id="RHEA:13065"/>
        <dbReference type="ChEBI" id="CHEBI:15377"/>
        <dbReference type="ChEBI" id="CHEBI:15378"/>
        <dbReference type="ChEBI" id="CHEBI:30616"/>
        <dbReference type="ChEBI" id="CHEBI:43474"/>
        <dbReference type="ChEBI" id="CHEBI:456216"/>
        <dbReference type="EC" id="3.6.4.13"/>
    </reaction>
</comment>
<dbReference type="Proteomes" id="UP000799753">
    <property type="component" value="Unassembled WGS sequence"/>
</dbReference>
<dbReference type="InterPro" id="IPR001650">
    <property type="entry name" value="Helicase_C-like"/>
</dbReference>
<dbReference type="InterPro" id="IPR011545">
    <property type="entry name" value="DEAD/DEAH_box_helicase_dom"/>
</dbReference>
<evidence type="ECO:0000256" key="6">
    <source>
        <dbReference type="SAM" id="MobiDB-lite"/>
    </source>
</evidence>
<evidence type="ECO:0000256" key="1">
    <source>
        <dbReference type="ARBA" id="ARBA00022741"/>
    </source>
</evidence>
<comment type="similarity">
    <text evidence="5">Belongs to the DEAD box helicase family.</text>
</comment>
<sequence>MPALFNRRFVPPSSATKKQVASSPQPKPTSESPRPSQKDKTSKKRTIEVPKPHNAGPEASQSPVHKIPAEETLESPRSAKEPKKQKKRKRDLNVEDDAATPKKHKNIFSKFEKVSKSAHKQASKPEGEDSEQELEPEVLRDLEPLPQPAHVPDAAFEPTFSVLPSWLAQPRTIEASKRTPFTELGVQPEFVKKLEKQGFTDALAVQSALLPMLHPGYEQYQGDICVSAKTGSGKTLAYLLPIIEALKDRITPVLSAIIVVPTRQLVDQALQTAEELCAGTKIRVGTALGSVPFATEQKHLVNLGSTYDPKRAQELHERFTRQWETGFSEAGVMDHLSEMLTKDHVPRYDSGVDILICTPGRLVEHIESTTGFLLRSVRWLVIDEADQLLGQNFQDWTSVLMDALHGDTPKDLMNAPECLLKQRNESKLGFSLPDRRQITKVVLSATMETDLTKLGTLRLKRPTLVSVLEDVLVEQTATADGENFELPSTLDESAVPVGEGSKKPLYLLWLLLNHIFPGVQQDQNSPVPETSSPEASGPRSIADHTNRVLIFTKSNENASRLAHLLSVLEPSLKTHLKTMTPSSTSKAAKKLLRSFSSGAIKILIASDAASRGLDIPDISHVINYDIPTGVTSYVHRVGRTARAGKPGEAWTLFTKTEAAWFWNQLARGDSVRRGGKKIRRVEFRERDVTWNRKRTYDAALAELQGAVVGTDAAE</sequence>
<organism evidence="9 10">
    <name type="scientific">Massarina eburnea CBS 473.64</name>
    <dbReference type="NCBI Taxonomy" id="1395130"/>
    <lineage>
        <taxon>Eukaryota</taxon>
        <taxon>Fungi</taxon>
        <taxon>Dikarya</taxon>
        <taxon>Ascomycota</taxon>
        <taxon>Pezizomycotina</taxon>
        <taxon>Dothideomycetes</taxon>
        <taxon>Pleosporomycetidae</taxon>
        <taxon>Pleosporales</taxon>
        <taxon>Massarineae</taxon>
        <taxon>Massarinaceae</taxon>
        <taxon>Massarina</taxon>
    </lineage>
</organism>
<keyword evidence="5" id="KW-0347">Helicase</keyword>
<dbReference type="PROSITE" id="PS51192">
    <property type="entry name" value="HELICASE_ATP_BIND_1"/>
    <property type="match status" value="1"/>
</dbReference>
<keyword evidence="4 5" id="KW-0694">RNA-binding</keyword>
<dbReference type="OrthoDB" id="3370at2759"/>
<feature type="domain" description="Helicase ATP-binding" evidence="7">
    <location>
        <begin position="215"/>
        <end position="465"/>
    </location>
</feature>
<dbReference type="EC" id="3.6.4.13" evidence="5"/>
<protein>
    <recommendedName>
        <fullName evidence="5">ATP-dependent RNA helicase</fullName>
        <ecNumber evidence="5">3.6.4.13</ecNumber>
    </recommendedName>
</protein>
<dbReference type="GO" id="GO:0016787">
    <property type="term" value="F:hydrolase activity"/>
    <property type="evidence" value="ECO:0007669"/>
    <property type="project" value="UniProtKB-KW"/>
</dbReference>
<dbReference type="InterPro" id="IPR027417">
    <property type="entry name" value="P-loop_NTPase"/>
</dbReference>
<gene>
    <name evidence="9" type="ORF">P280DRAFT_468595</name>
</gene>
<dbReference type="SMART" id="SM00487">
    <property type="entry name" value="DEXDc"/>
    <property type="match status" value="1"/>
</dbReference>
<dbReference type="AlphaFoldDB" id="A0A6A6S6S9"/>
<comment type="function">
    <text evidence="5">RNA helicase.</text>
</comment>
<dbReference type="SUPFAM" id="SSF52540">
    <property type="entry name" value="P-loop containing nucleoside triphosphate hydrolases"/>
    <property type="match status" value="2"/>
</dbReference>
<feature type="region of interest" description="Disordered" evidence="6">
    <location>
        <begin position="1"/>
        <end position="135"/>
    </location>
</feature>
<evidence type="ECO:0000256" key="5">
    <source>
        <dbReference type="RuleBase" id="RU365068"/>
    </source>
</evidence>
<keyword evidence="10" id="KW-1185">Reference proteome</keyword>
<dbReference type="Pfam" id="PF00271">
    <property type="entry name" value="Helicase_C"/>
    <property type="match status" value="1"/>
</dbReference>
<dbReference type="PANTHER" id="PTHR24031">
    <property type="entry name" value="RNA HELICASE"/>
    <property type="match status" value="1"/>
</dbReference>
<evidence type="ECO:0000256" key="3">
    <source>
        <dbReference type="ARBA" id="ARBA00022840"/>
    </source>
</evidence>
<dbReference type="GO" id="GO:0005524">
    <property type="term" value="F:ATP binding"/>
    <property type="evidence" value="ECO:0007669"/>
    <property type="project" value="UniProtKB-UniRule"/>
</dbReference>
<dbReference type="EMBL" id="MU006782">
    <property type="protein sequence ID" value="KAF2642148.1"/>
    <property type="molecule type" value="Genomic_DNA"/>
</dbReference>
<feature type="compositionally biased region" description="Polar residues" evidence="6">
    <location>
        <begin position="13"/>
        <end position="35"/>
    </location>
</feature>
<dbReference type="CDD" id="cd18787">
    <property type="entry name" value="SF2_C_DEAD"/>
    <property type="match status" value="1"/>
</dbReference>
<accession>A0A6A6S6S9</accession>
<keyword evidence="1 5" id="KW-0547">Nucleotide-binding</keyword>
<evidence type="ECO:0000259" key="8">
    <source>
        <dbReference type="PROSITE" id="PS51194"/>
    </source>
</evidence>
<feature type="domain" description="Helicase C-terminal" evidence="8">
    <location>
        <begin position="537"/>
        <end position="689"/>
    </location>
</feature>
<dbReference type="GO" id="GO:0003724">
    <property type="term" value="F:RNA helicase activity"/>
    <property type="evidence" value="ECO:0007669"/>
    <property type="project" value="UniProtKB-EC"/>
</dbReference>
<evidence type="ECO:0000256" key="4">
    <source>
        <dbReference type="ARBA" id="ARBA00022884"/>
    </source>
</evidence>
<dbReference type="GO" id="GO:0003723">
    <property type="term" value="F:RNA binding"/>
    <property type="evidence" value="ECO:0007669"/>
    <property type="project" value="UniProtKB-UniRule"/>
</dbReference>
<dbReference type="Gene3D" id="3.40.50.300">
    <property type="entry name" value="P-loop containing nucleotide triphosphate hydrolases"/>
    <property type="match status" value="2"/>
</dbReference>
<evidence type="ECO:0000313" key="9">
    <source>
        <dbReference type="EMBL" id="KAF2642148.1"/>
    </source>
</evidence>
<reference evidence="9" key="1">
    <citation type="journal article" date="2020" name="Stud. Mycol.">
        <title>101 Dothideomycetes genomes: a test case for predicting lifestyles and emergence of pathogens.</title>
        <authorList>
            <person name="Haridas S."/>
            <person name="Albert R."/>
            <person name="Binder M."/>
            <person name="Bloem J."/>
            <person name="Labutti K."/>
            <person name="Salamov A."/>
            <person name="Andreopoulos B."/>
            <person name="Baker S."/>
            <person name="Barry K."/>
            <person name="Bills G."/>
            <person name="Bluhm B."/>
            <person name="Cannon C."/>
            <person name="Castanera R."/>
            <person name="Culley D."/>
            <person name="Daum C."/>
            <person name="Ezra D."/>
            <person name="Gonzalez J."/>
            <person name="Henrissat B."/>
            <person name="Kuo A."/>
            <person name="Liang C."/>
            <person name="Lipzen A."/>
            <person name="Lutzoni F."/>
            <person name="Magnuson J."/>
            <person name="Mondo S."/>
            <person name="Nolan M."/>
            <person name="Ohm R."/>
            <person name="Pangilinan J."/>
            <person name="Park H.-J."/>
            <person name="Ramirez L."/>
            <person name="Alfaro M."/>
            <person name="Sun H."/>
            <person name="Tritt A."/>
            <person name="Yoshinaga Y."/>
            <person name="Zwiers L.-H."/>
            <person name="Turgeon B."/>
            <person name="Goodwin S."/>
            <person name="Spatafora J."/>
            <person name="Crous P."/>
            <person name="Grigoriev I."/>
        </authorList>
    </citation>
    <scope>NUCLEOTIDE SEQUENCE</scope>
    <source>
        <strain evidence="9">CBS 473.64</strain>
    </source>
</reference>
<evidence type="ECO:0000256" key="2">
    <source>
        <dbReference type="ARBA" id="ARBA00022801"/>
    </source>
</evidence>
<evidence type="ECO:0000313" key="10">
    <source>
        <dbReference type="Proteomes" id="UP000799753"/>
    </source>
</evidence>
<dbReference type="CDD" id="cd17956">
    <property type="entry name" value="DEADc_DDX51"/>
    <property type="match status" value="1"/>
</dbReference>
<dbReference type="SMART" id="SM00490">
    <property type="entry name" value="HELICc"/>
    <property type="match status" value="1"/>
</dbReference>
<name>A0A6A6S6S9_9PLEO</name>